<sequence length="182" mass="20509">MIRERLRPLASQAKRAYVQLMLDVVGRSLEAISQVDDEVRGEVAVLPDGFLFSMQVMPKGPALFIRKQRDGSLQYLGGGVAQRPDLSIQFKHLHHAFLVLSFQEKTAQSFANDRMLVDGDLGYAVRMTRVLNRLETFILPRLVASRAVKEYPDNLGLPEKVFSAARIYLKVAMNFVDTVRSS</sequence>
<organism evidence="1 2">
    <name type="scientific">Halovibrio salipaludis</name>
    <dbReference type="NCBI Taxonomy" id="2032626"/>
    <lineage>
        <taxon>Bacteria</taxon>
        <taxon>Pseudomonadati</taxon>
        <taxon>Pseudomonadota</taxon>
        <taxon>Gammaproteobacteria</taxon>
        <taxon>Oceanospirillales</taxon>
        <taxon>Halomonadaceae</taxon>
        <taxon>Halovibrio</taxon>
    </lineage>
</organism>
<dbReference type="AlphaFoldDB" id="A0A2A2F7K0"/>
<comment type="caution">
    <text evidence="1">The sequence shown here is derived from an EMBL/GenBank/DDBJ whole genome shotgun (WGS) entry which is preliminary data.</text>
</comment>
<reference evidence="1 2" key="1">
    <citation type="submission" date="2017-08" db="EMBL/GenBank/DDBJ databases">
        <title>Halovibrio sewagensis sp. nov., isolated from wastewater of high salinity.</title>
        <authorList>
            <person name="Dong X."/>
            <person name="Zhang G."/>
        </authorList>
    </citation>
    <scope>NUCLEOTIDE SEQUENCE [LARGE SCALE GENOMIC DNA]</scope>
    <source>
        <strain evidence="1 2">YL5-2</strain>
    </source>
</reference>
<keyword evidence="2" id="KW-1185">Reference proteome</keyword>
<name>A0A2A2F7K0_9GAMM</name>
<evidence type="ECO:0000313" key="1">
    <source>
        <dbReference type="EMBL" id="PAU80619.1"/>
    </source>
</evidence>
<dbReference type="EMBL" id="NSKD01000003">
    <property type="protein sequence ID" value="PAU80619.1"/>
    <property type="molecule type" value="Genomic_DNA"/>
</dbReference>
<evidence type="ECO:0000313" key="2">
    <source>
        <dbReference type="Proteomes" id="UP000218896"/>
    </source>
</evidence>
<proteinExistence type="predicted"/>
<dbReference type="RefSeq" id="WP_095617453.1">
    <property type="nucleotide sequence ID" value="NZ_NSKD01000003.1"/>
</dbReference>
<evidence type="ECO:0008006" key="3">
    <source>
        <dbReference type="Google" id="ProtNLM"/>
    </source>
</evidence>
<protein>
    <recommendedName>
        <fullName evidence="3">SCP2 domain-containing protein</fullName>
    </recommendedName>
</protein>
<dbReference type="Proteomes" id="UP000218896">
    <property type="component" value="Unassembled WGS sequence"/>
</dbReference>
<dbReference type="OrthoDB" id="6702017at2"/>
<accession>A0A2A2F7K0</accession>
<gene>
    <name evidence="1" type="ORF">CK501_09350</name>
</gene>